<feature type="region of interest" description="Disordered" evidence="8">
    <location>
        <begin position="167"/>
        <end position="288"/>
    </location>
</feature>
<evidence type="ECO:0000256" key="4">
    <source>
        <dbReference type="ARBA" id="ARBA00037052"/>
    </source>
</evidence>
<keyword evidence="2" id="KW-0809">Transit peptide</keyword>
<dbReference type="PANTHER" id="PTHR43380:SF1">
    <property type="entry name" value="2-OXOISOVALERATE DEHYDROGENASE SUBUNIT ALPHA, MITOCHONDRIAL"/>
    <property type="match status" value="1"/>
</dbReference>
<reference evidence="10" key="2">
    <citation type="submission" date="2025-09" db="UniProtKB">
        <authorList>
            <consortium name="Ensembl"/>
        </authorList>
    </citation>
    <scope>IDENTIFICATION</scope>
</reference>
<accession>A0A8B9DQG9</accession>
<feature type="compositionally biased region" description="Low complexity" evidence="8">
    <location>
        <begin position="274"/>
        <end position="288"/>
    </location>
</feature>
<evidence type="ECO:0000313" key="10">
    <source>
        <dbReference type="Ensembl" id="ENSACDP00005010704.1"/>
    </source>
</evidence>
<evidence type="ECO:0000313" key="11">
    <source>
        <dbReference type="Proteomes" id="UP000694521"/>
    </source>
</evidence>
<keyword evidence="7" id="KW-0786">Thiamine pyrophosphate</keyword>
<dbReference type="CDD" id="cd02000">
    <property type="entry name" value="TPP_E1_PDC_ADC_BCADC"/>
    <property type="match status" value="1"/>
</dbReference>
<dbReference type="InterPro" id="IPR029061">
    <property type="entry name" value="THDP-binding"/>
</dbReference>
<dbReference type="SUPFAM" id="SSF52518">
    <property type="entry name" value="Thiamin diphosphate-binding fold (THDP-binding)"/>
    <property type="match status" value="1"/>
</dbReference>
<evidence type="ECO:0000259" key="9">
    <source>
        <dbReference type="Pfam" id="PF00676"/>
    </source>
</evidence>
<name>A0A8B9DQG9_ANSCY</name>
<comment type="function">
    <text evidence="7">The branched-chain alpha-keto dehydrogenase complex catalyzes the overall conversion of alpha-keto acids to acyl-CoA and CO(2). It contains multiple copies of three enzymatic components: branched-chain alpha-keto acid decarboxylase (E1), lipoamide acyltransferase (E2) and lipoamide dehydrogenase (E3).</text>
</comment>
<feature type="compositionally biased region" description="Basic residues" evidence="8">
    <location>
        <begin position="221"/>
        <end position="230"/>
    </location>
</feature>
<comment type="similarity">
    <text evidence="1 7">Belongs to the BCKDHA family.</text>
</comment>
<organism evidence="10 11">
    <name type="scientific">Anser cygnoides</name>
    <name type="common">Swan goose</name>
    <dbReference type="NCBI Taxonomy" id="8845"/>
    <lineage>
        <taxon>Eukaryota</taxon>
        <taxon>Metazoa</taxon>
        <taxon>Chordata</taxon>
        <taxon>Craniata</taxon>
        <taxon>Vertebrata</taxon>
        <taxon>Euteleostomi</taxon>
        <taxon>Archelosauria</taxon>
        <taxon>Archosauria</taxon>
        <taxon>Dinosauria</taxon>
        <taxon>Saurischia</taxon>
        <taxon>Theropoda</taxon>
        <taxon>Coelurosauria</taxon>
        <taxon>Aves</taxon>
        <taxon>Neognathae</taxon>
        <taxon>Galloanserae</taxon>
        <taxon>Anseriformes</taxon>
        <taxon>Anatidae</taxon>
        <taxon>Anserinae</taxon>
        <taxon>Anser</taxon>
    </lineage>
</organism>
<feature type="region of interest" description="Disordered" evidence="8">
    <location>
        <begin position="308"/>
        <end position="413"/>
    </location>
</feature>
<comment type="subunit">
    <text evidence="5">Heterotetramer of 2 alpha/BCKDHA and 2 beta chains/BCKDHB that forms the branched-chain alpha-keto acid decarboxylase (E1) component of the BCKD complex. The branched-chain alpha-ketoacid dehydrogenase is a large complex composed of three major building blocks E1, E2 and E3. It is organized around E2, a 24-meric cubic core composed of DBT, to which are associated 6 to 12 copies of E1, and approximately 6 copies of the dehydrogenase E3, a DLD dimer. Interacts with PPM1K.</text>
</comment>
<keyword evidence="11" id="KW-1185">Reference proteome</keyword>
<evidence type="ECO:0000256" key="6">
    <source>
        <dbReference type="ARBA" id="ARBA00051764"/>
    </source>
</evidence>
<evidence type="ECO:0000256" key="1">
    <source>
        <dbReference type="ARBA" id="ARBA00008646"/>
    </source>
</evidence>
<protein>
    <recommendedName>
        <fullName evidence="7">2-oxoisovalerate dehydrogenase subunit alpha</fullName>
        <ecNumber evidence="7">1.2.4.4</ecNumber>
    </recommendedName>
    <alternativeName>
        <fullName evidence="7">Branched-chain alpha-keto acid dehydrogenase E1 component alpha chain</fullName>
    </alternativeName>
</protein>
<feature type="compositionally biased region" description="Low complexity" evidence="8">
    <location>
        <begin position="318"/>
        <end position="333"/>
    </location>
</feature>
<proteinExistence type="inferred from homology"/>
<dbReference type="InterPro" id="IPR001017">
    <property type="entry name" value="DH_E1"/>
</dbReference>
<dbReference type="AlphaFoldDB" id="A0A8B9DQG9"/>
<evidence type="ECO:0000256" key="7">
    <source>
        <dbReference type="RuleBase" id="RU365014"/>
    </source>
</evidence>
<sequence>MTLLNTMDRILYESQRQGRISFYMTNYGEEGTHVGSAAALDDTDLVFGQYREAGVLMYRGYPLDLFMAQCYGNTSDPGKGRQMPVHYGCRDRHFVTISSPLATQIPQAVGAAYAIKRADANRAVICYFGEGAASEGDAHAGFNFAATLECPIVFFCRNNGYAISTPTSEQYRGDGIGKTGAPEGAPGVKAGGDLRVLCPPVPVPRSGSGSRLRADVDPGGRQRRLRRLQRHQGSAAPRRGGEPALPHRGHDLPHRAPQHQRRQLGVPLGGRGELLGQAGPPHLPPAALHAEPRLVGRRAGERLAEKLPEKGDGGVRAGGAQAQAQPAAAPLLRRVPRDAPPPAQAARGPGAAPAALRGALPPRALREVTPPHTPPGTPRPLEGVPGWGGGADLSGGALGPLTGGDAAWPGPSR</sequence>
<feature type="compositionally biased region" description="Low complexity" evidence="8">
    <location>
        <begin position="344"/>
        <end position="363"/>
    </location>
</feature>
<comment type="function">
    <text evidence="4">Together with BCKDHB forms the heterotetrameric E1 subunit of the mitochondrial branched-chain alpha-ketoacid dehydrogenase (BCKD) complex. The BCKD complex catalyzes the multi-step oxidative decarboxylation of alpha-ketoacids derived from the branched-chain amino-acids valine, leucine and isoleucine producing CO2 and acyl-CoA which is subsequently utilized to produce energy. The E1 subunit catalyzes the first step with the decarboxylation of the alpha-ketoacid forming an enzyme-product intermediate. A reductive acylation mediated by the lipoylamide cofactor of E2 extracts the acyl group from the E1 active site for the next step of the reaction.</text>
</comment>
<dbReference type="EC" id="1.2.4.4" evidence="7"/>
<dbReference type="Gene3D" id="3.40.50.970">
    <property type="match status" value="1"/>
</dbReference>
<reference evidence="10" key="1">
    <citation type="submission" date="2025-08" db="UniProtKB">
        <authorList>
            <consortium name="Ensembl"/>
        </authorList>
    </citation>
    <scope>IDENTIFICATION</scope>
</reference>
<evidence type="ECO:0000256" key="5">
    <source>
        <dbReference type="ARBA" id="ARBA00047149"/>
    </source>
</evidence>
<dbReference type="Ensembl" id="ENSACDT00005012829.1">
    <property type="protein sequence ID" value="ENSACDP00005010704.1"/>
    <property type="gene ID" value="ENSACDG00005007794.1"/>
</dbReference>
<comment type="cofactor">
    <cofactor evidence="7">
        <name>thiamine diphosphate</name>
        <dbReference type="ChEBI" id="CHEBI:58937"/>
    </cofactor>
</comment>
<dbReference type="GO" id="GO:0003863">
    <property type="term" value="F:branched-chain 2-oxo acid dehydrogenase activity"/>
    <property type="evidence" value="ECO:0007669"/>
    <property type="project" value="UniProtKB-EC"/>
</dbReference>
<evidence type="ECO:0000256" key="2">
    <source>
        <dbReference type="ARBA" id="ARBA00022946"/>
    </source>
</evidence>
<keyword evidence="3 7" id="KW-0560">Oxidoreductase</keyword>
<comment type="catalytic activity">
    <reaction evidence="6">
        <text>N(6)-[(R)-lipoyl]-L-lysyl-[protein] + 3-methyl-2-oxobutanoate + H(+) = N(6)-[(R)-S(8)-2-methylpropanoyldihydrolipoyl]-L-lysyl-[protein] + CO2</text>
        <dbReference type="Rhea" id="RHEA:13457"/>
        <dbReference type="Rhea" id="RHEA-COMP:10474"/>
        <dbReference type="Rhea" id="RHEA-COMP:10497"/>
        <dbReference type="ChEBI" id="CHEBI:11851"/>
        <dbReference type="ChEBI" id="CHEBI:15378"/>
        <dbReference type="ChEBI" id="CHEBI:16526"/>
        <dbReference type="ChEBI" id="CHEBI:83099"/>
        <dbReference type="ChEBI" id="CHEBI:83142"/>
        <dbReference type="EC" id="1.2.4.4"/>
    </reaction>
    <physiologicalReaction direction="left-to-right" evidence="6">
        <dbReference type="Rhea" id="RHEA:13458"/>
    </physiologicalReaction>
</comment>
<dbReference type="Pfam" id="PF00676">
    <property type="entry name" value="E1_dh"/>
    <property type="match status" value="1"/>
</dbReference>
<feature type="domain" description="Dehydrogenase E1 component" evidence="9">
    <location>
        <begin position="1"/>
        <end position="192"/>
    </location>
</feature>
<dbReference type="GO" id="GO:0009083">
    <property type="term" value="P:branched-chain amino acid catabolic process"/>
    <property type="evidence" value="ECO:0007669"/>
    <property type="project" value="TreeGrafter"/>
</dbReference>
<dbReference type="Proteomes" id="UP000694521">
    <property type="component" value="Unplaced"/>
</dbReference>
<dbReference type="InterPro" id="IPR050771">
    <property type="entry name" value="Alpha-ketoacid_DH_E1_comp"/>
</dbReference>
<feature type="compositionally biased region" description="Gly residues" evidence="8">
    <location>
        <begin position="385"/>
        <end position="402"/>
    </location>
</feature>
<evidence type="ECO:0000256" key="8">
    <source>
        <dbReference type="SAM" id="MobiDB-lite"/>
    </source>
</evidence>
<dbReference type="PANTHER" id="PTHR43380">
    <property type="entry name" value="2-OXOISOVALERATE DEHYDROGENASE SUBUNIT ALPHA, MITOCHONDRIAL"/>
    <property type="match status" value="1"/>
</dbReference>
<evidence type="ECO:0000256" key="3">
    <source>
        <dbReference type="ARBA" id="ARBA00023002"/>
    </source>
</evidence>